<name>A0A6B2KXH6_9EUKA</name>
<dbReference type="Gene3D" id="1.10.220.60">
    <property type="entry name" value="GRIP domain"/>
    <property type="match status" value="1"/>
</dbReference>
<dbReference type="EMBL" id="GIBP01000393">
    <property type="protein sequence ID" value="NDV29362.1"/>
    <property type="molecule type" value="Transcribed_RNA"/>
</dbReference>
<dbReference type="InterPro" id="IPR000237">
    <property type="entry name" value="GRIP_dom"/>
</dbReference>
<feature type="coiled-coil region" evidence="1">
    <location>
        <begin position="761"/>
        <end position="802"/>
    </location>
</feature>
<evidence type="ECO:0000256" key="1">
    <source>
        <dbReference type="SAM" id="Coils"/>
    </source>
</evidence>
<evidence type="ECO:0000256" key="2">
    <source>
        <dbReference type="SAM" id="MobiDB-lite"/>
    </source>
</evidence>
<accession>A0A6B2KXH6</accession>
<evidence type="ECO:0000313" key="4">
    <source>
        <dbReference type="EMBL" id="NDV29362.1"/>
    </source>
</evidence>
<dbReference type="AlphaFoldDB" id="A0A6B2KXH6"/>
<feature type="coiled-coil region" evidence="1">
    <location>
        <begin position="3"/>
        <end position="30"/>
    </location>
</feature>
<dbReference type="Pfam" id="PF01465">
    <property type="entry name" value="GRIP"/>
    <property type="match status" value="1"/>
</dbReference>
<dbReference type="PROSITE" id="PS50913">
    <property type="entry name" value="GRIP"/>
    <property type="match status" value="1"/>
</dbReference>
<protein>
    <recommendedName>
        <fullName evidence="3">GRIP domain-containing protein</fullName>
    </recommendedName>
</protein>
<keyword evidence="1" id="KW-0175">Coiled coil</keyword>
<feature type="compositionally biased region" description="Low complexity" evidence="2">
    <location>
        <begin position="854"/>
        <end position="872"/>
    </location>
</feature>
<feature type="coiled-coil region" evidence="1">
    <location>
        <begin position="95"/>
        <end position="150"/>
    </location>
</feature>
<dbReference type="SMART" id="SM00755">
    <property type="entry name" value="Grip"/>
    <property type="match status" value="1"/>
</dbReference>
<feature type="coiled-coil region" evidence="1">
    <location>
        <begin position="585"/>
        <end position="657"/>
    </location>
</feature>
<sequence>MELDAHERRIQLLEKQNESLKQDVDKYSHMLDIEIIRTKTLEEKANGLQAEISAVRQIEAQSEAEKNRLKSSSKAQLVLSAEAERTEKWKIMEQLQKERNLTASLKEKNLKLESEKAECKVLLDQEKLAKNSINEKYAQLEKEKIQLFSQLSAERISHTDQFAQIEREYTILKQEADKNNADRLRVVAQLEKASQELQAQLQMVYQLKNEKEKLTDKVKTMESEYFSRIRNLESEKESQSQSLTEKNDKLLAEKTQLQKQLSQATQQVSQLTTTTERQEEQIKRLQESNSNFIAEIRNVESKSAHLVELLRNVKSTDSKVVIEKLHQEKERIIDDLRSAEEKISNLKHMNSVLEEEKIKIQQAQQDVNKILREQLQSEIAEKDNLYKKIETLENEKSDLLEKIKADQSQHESFLLQKETEFNDKSQSFSKEISDLKKMIGTLESEIAQEKCNVAEMKELYQNELKQKEKVQEDYKTEQSTNTYLVNELSSEKTLRKQISEELKLQKQNQEALLLQIETMQETNRGEQEKLKENISILENKVKEIEKEIETKNTTISSMHTEEEWVDKNEKFVRQQDLLGRAGGHIKELKQNIKKSAAEINTLKNSNTEFLKRIETHESEKKALLETIDNLTHFEKNCALLEEQLNNLQSELQNEKKAHAADLSTLEQYKARENVVKMMQANYSGRDSSVNFETISVELENKIKDVEKTILRIAHAEKDFQLKEQNLFKSRERYMERLKANMKDKQTASFLELTNLQGRKEIEMIIHKAEQYQQLLEESEQMATHLLIQNKHLKEEIRNIERNETREKNFKNLEYLKNITLKYIQTHHEQLIPVIANLLQFSPEEMDSIKPNPSRPLSPKSPASPPSKSYFWF</sequence>
<evidence type="ECO:0000259" key="3">
    <source>
        <dbReference type="PROSITE" id="PS50913"/>
    </source>
</evidence>
<organism evidence="4">
    <name type="scientific">Arcella intermedia</name>
    <dbReference type="NCBI Taxonomy" id="1963864"/>
    <lineage>
        <taxon>Eukaryota</taxon>
        <taxon>Amoebozoa</taxon>
        <taxon>Tubulinea</taxon>
        <taxon>Elardia</taxon>
        <taxon>Arcellinida</taxon>
        <taxon>Sphaerothecina</taxon>
        <taxon>Arcellidae</taxon>
        <taxon>Arcella</taxon>
    </lineage>
</organism>
<reference evidence="4" key="1">
    <citation type="journal article" date="2020" name="J. Eukaryot. Microbiol.">
        <title>De novo Sequencing, Assembly and Annotation of the Transcriptome for the Free-Living Testate Amoeba Arcella intermedia.</title>
        <authorList>
            <person name="Ribeiro G.M."/>
            <person name="Porfirio-Sousa A.L."/>
            <person name="Maurer-Alcala X.X."/>
            <person name="Katz L.A."/>
            <person name="Lahr D.J.G."/>
        </authorList>
    </citation>
    <scope>NUCLEOTIDE SEQUENCE</scope>
</reference>
<proteinExistence type="predicted"/>
<feature type="region of interest" description="Disordered" evidence="2">
    <location>
        <begin position="845"/>
        <end position="872"/>
    </location>
</feature>
<feature type="domain" description="GRIP" evidence="3">
    <location>
        <begin position="805"/>
        <end position="851"/>
    </location>
</feature>
<feature type="coiled-coil region" evidence="1">
    <location>
        <begin position="527"/>
        <end position="554"/>
    </location>
</feature>
<feature type="coiled-coil region" evidence="1">
    <location>
        <begin position="187"/>
        <end position="477"/>
    </location>
</feature>